<protein>
    <submittedName>
        <fullName evidence="2">Uncharacterized protein</fullName>
    </submittedName>
</protein>
<dbReference type="VEuPathDB" id="GiardiaDB:SS50377_28491"/>
<dbReference type="EMBL" id="KI546142">
    <property type="protein sequence ID" value="EST43163.1"/>
    <property type="molecule type" value="Genomic_DNA"/>
</dbReference>
<organism evidence="2">
    <name type="scientific">Spironucleus salmonicida</name>
    <dbReference type="NCBI Taxonomy" id="348837"/>
    <lineage>
        <taxon>Eukaryota</taxon>
        <taxon>Metamonada</taxon>
        <taxon>Diplomonadida</taxon>
        <taxon>Hexamitidae</taxon>
        <taxon>Hexamitinae</taxon>
        <taxon>Spironucleus</taxon>
    </lineage>
</organism>
<name>V6LFX3_9EUKA</name>
<gene>
    <name evidence="2" type="ORF">SS50377_17165</name>
</gene>
<dbReference type="AlphaFoldDB" id="V6LFX3"/>
<reference evidence="2" key="1">
    <citation type="journal article" date="2014" name="PLoS Genet.">
        <title>The Genome of Spironucleus salmonicida Highlights a Fish Pathogen Adapted to Fluctuating Environments.</title>
        <authorList>
            <person name="Xu F."/>
            <person name="Jerlstrom-Hultqvist J."/>
            <person name="Einarsson E."/>
            <person name="Astvaldsson A."/>
            <person name="Svard S.G."/>
            <person name="Andersson J.O."/>
        </authorList>
    </citation>
    <scope>NUCLEOTIDE SEQUENCE</scope>
</reference>
<accession>V6LFX3</accession>
<proteinExistence type="predicted"/>
<evidence type="ECO:0000256" key="1">
    <source>
        <dbReference type="SAM" id="SignalP"/>
    </source>
</evidence>
<sequence length="320" mass="35914">MQADNSKYQSPTVLSVALHTLCMLVLGQLAVQGECWPPVDSYCRHRVSYSIQYVSVQYQLERNFNFGIQFIQYAGYQSHHELSSGYPTQSQLSKIEKHENQFALFRRIMLQFLSSKQKTTHKLQGTAKPCQVGHICQSPAQDPRSVSRAHTARSWTWDGMPTTGRQQTARNTDSLPGLRALLGLSRQNPVHRMRTTLHNIHSGGMKGSPKQYIRLFDVSRVLSKQCKGILCSSNEVLRLCESKCYVYASAAFCNSRDDNGYSTTIRGNGTANCNYFQEGILTTYLEGISPACECDAAEKALPAAMVRTAAREVCRMFCWG</sequence>
<feature type="chain" id="PRO_5004749027" evidence="1">
    <location>
        <begin position="28"/>
        <end position="320"/>
    </location>
</feature>
<keyword evidence="1" id="KW-0732">Signal</keyword>
<feature type="signal peptide" evidence="1">
    <location>
        <begin position="1"/>
        <end position="27"/>
    </location>
</feature>
<evidence type="ECO:0000313" key="2">
    <source>
        <dbReference type="EMBL" id="EST43163.1"/>
    </source>
</evidence>